<feature type="transmembrane region" description="Helical" evidence="1">
    <location>
        <begin position="12"/>
        <end position="34"/>
    </location>
</feature>
<dbReference type="PIRSF" id="PIRSF006162">
    <property type="entry name" value="PgpA"/>
    <property type="match status" value="1"/>
</dbReference>
<reference evidence="4" key="1">
    <citation type="submission" date="2016-10" db="EMBL/GenBank/DDBJ databases">
        <authorList>
            <person name="Varghese N."/>
            <person name="Submissions S."/>
        </authorList>
    </citation>
    <scope>NUCLEOTIDE SEQUENCE [LARGE SCALE GENOMIC DNA]</scope>
    <source>
        <strain evidence="4">DSM 24536</strain>
    </source>
</reference>
<dbReference type="CDD" id="cd06971">
    <property type="entry name" value="PgpA"/>
    <property type="match status" value="1"/>
</dbReference>
<dbReference type="RefSeq" id="WP_090705264.1">
    <property type="nucleotide sequence ID" value="NZ_FNHH01000017.1"/>
</dbReference>
<dbReference type="InterPro" id="IPR007686">
    <property type="entry name" value="YutG/PgpA"/>
</dbReference>
<dbReference type="GO" id="GO:0008962">
    <property type="term" value="F:phosphatidylglycerophosphatase activity"/>
    <property type="evidence" value="ECO:0007669"/>
    <property type="project" value="InterPro"/>
</dbReference>
<dbReference type="Proteomes" id="UP000199226">
    <property type="component" value="Unassembled WGS sequence"/>
</dbReference>
<dbReference type="PANTHER" id="PTHR36305:SF1">
    <property type="entry name" value="PHOSPHATIDYLGLYCEROPHOSPHATASE A"/>
    <property type="match status" value="1"/>
</dbReference>
<evidence type="ECO:0000259" key="2">
    <source>
        <dbReference type="Pfam" id="PF04608"/>
    </source>
</evidence>
<feature type="domain" description="YutG/PgpA" evidence="2">
    <location>
        <begin position="5"/>
        <end position="143"/>
    </location>
</feature>
<keyword evidence="4" id="KW-1185">Reference proteome</keyword>
<feature type="transmembrane region" description="Helical" evidence="1">
    <location>
        <begin position="78"/>
        <end position="105"/>
    </location>
</feature>
<dbReference type="InterPro" id="IPR026037">
    <property type="entry name" value="PgpA"/>
</dbReference>
<keyword evidence="1" id="KW-1133">Transmembrane helix</keyword>
<dbReference type="PANTHER" id="PTHR36305">
    <property type="entry name" value="PHOSPHATIDYLGLYCEROPHOSPHATASE A"/>
    <property type="match status" value="1"/>
</dbReference>
<dbReference type="InterPro" id="IPR036681">
    <property type="entry name" value="PgpA-like_sf"/>
</dbReference>
<feature type="transmembrane region" description="Helical" evidence="1">
    <location>
        <begin position="130"/>
        <end position="148"/>
    </location>
</feature>
<evidence type="ECO:0000256" key="1">
    <source>
        <dbReference type="SAM" id="Phobius"/>
    </source>
</evidence>
<dbReference type="Pfam" id="PF04608">
    <property type="entry name" value="PgpA"/>
    <property type="match status" value="1"/>
</dbReference>
<organism evidence="3 4">
    <name type="scientific">Daejeonella rubra</name>
    <dbReference type="NCBI Taxonomy" id="990371"/>
    <lineage>
        <taxon>Bacteria</taxon>
        <taxon>Pseudomonadati</taxon>
        <taxon>Bacteroidota</taxon>
        <taxon>Sphingobacteriia</taxon>
        <taxon>Sphingobacteriales</taxon>
        <taxon>Sphingobacteriaceae</taxon>
        <taxon>Daejeonella</taxon>
    </lineage>
</organism>
<dbReference type="OrthoDB" id="9804091at2"/>
<evidence type="ECO:0000313" key="3">
    <source>
        <dbReference type="EMBL" id="SDM62053.1"/>
    </source>
</evidence>
<name>A0A1G9UQB8_9SPHI</name>
<dbReference type="STRING" id="990371.SAMN05421813_11742"/>
<dbReference type="SUPFAM" id="SSF101307">
    <property type="entry name" value="YutG-like"/>
    <property type="match status" value="1"/>
</dbReference>
<sequence>MHKLISSCFGIGYIGKGAGTVAATATCLVWYFVLLFEPEHILATILVTALLTLQGIRSANVVEADWGKDHQRVVIDEVAGMCVTLLFVPVDFRYIFVGLVLFRFFDIVKPFYIKKLEHLPGGLGVMADDLLAGIYANSCLQLLIYFGLF</sequence>
<dbReference type="GO" id="GO:0006629">
    <property type="term" value="P:lipid metabolic process"/>
    <property type="evidence" value="ECO:0007669"/>
    <property type="project" value="InterPro"/>
</dbReference>
<gene>
    <name evidence="3" type="ORF">SAMN05421813_11742</name>
</gene>
<dbReference type="AlphaFoldDB" id="A0A1G9UQB8"/>
<proteinExistence type="predicted"/>
<protein>
    <submittedName>
        <fullName evidence="3">Phosphatidylglycerophosphatase A</fullName>
    </submittedName>
</protein>
<accession>A0A1G9UQB8</accession>
<keyword evidence="1" id="KW-0812">Transmembrane</keyword>
<evidence type="ECO:0000313" key="4">
    <source>
        <dbReference type="Proteomes" id="UP000199226"/>
    </source>
</evidence>
<feature type="transmembrane region" description="Helical" evidence="1">
    <location>
        <begin position="40"/>
        <end position="57"/>
    </location>
</feature>
<dbReference type="EMBL" id="FNHH01000017">
    <property type="protein sequence ID" value="SDM62053.1"/>
    <property type="molecule type" value="Genomic_DNA"/>
</dbReference>
<keyword evidence="1" id="KW-0472">Membrane</keyword>